<evidence type="ECO:0000256" key="4">
    <source>
        <dbReference type="SAM" id="Phobius"/>
    </source>
</evidence>
<dbReference type="Gene3D" id="1.10.287.90">
    <property type="match status" value="1"/>
</dbReference>
<dbReference type="InterPro" id="IPR036257">
    <property type="entry name" value="Cyt_c_oxidase_su2_TM_sf"/>
</dbReference>
<sequence length="149" mass="16869">MSTKLGSRDYAFWAISIIVMFLVFEALGNFGNLSVLSSASQVSLYEKQLFKITYIAAGGVFAIFMGSLIFLSLRFREVEQRTQKTQPDYVKVSIPLLLISGIILVFAAYPYFSPYLPLQLQFNIGIIISMSMVLLLAITFVVYKEYFKD</sequence>
<dbReference type="KEGG" id="csty:KN1_09020"/>
<feature type="transmembrane region" description="Helical" evidence="4">
    <location>
        <begin position="94"/>
        <end position="112"/>
    </location>
</feature>
<dbReference type="EMBL" id="AP024597">
    <property type="protein sequence ID" value="BCU69605.1"/>
    <property type="molecule type" value="Genomic_DNA"/>
</dbReference>
<evidence type="ECO:0000256" key="1">
    <source>
        <dbReference type="ARBA" id="ARBA00004370"/>
    </source>
</evidence>
<keyword evidence="6" id="KW-1185">Reference proteome</keyword>
<evidence type="ECO:0000313" key="6">
    <source>
        <dbReference type="Proteomes" id="UP000825123"/>
    </source>
</evidence>
<feature type="transmembrane region" description="Helical" evidence="4">
    <location>
        <begin position="124"/>
        <end position="143"/>
    </location>
</feature>
<dbReference type="GeneID" id="66162654"/>
<dbReference type="GO" id="GO:0016020">
    <property type="term" value="C:membrane"/>
    <property type="evidence" value="ECO:0007669"/>
    <property type="project" value="UniProtKB-SubCell"/>
</dbReference>
<reference evidence="5 6" key="1">
    <citation type="submission" date="2021-04" db="EMBL/GenBank/DDBJ databases">
        <title>Complete genome sequence of Stygiolobus sp. KN-1.</title>
        <authorList>
            <person name="Nakamura K."/>
            <person name="Sakai H."/>
            <person name="Kurosawa N."/>
        </authorList>
    </citation>
    <scope>NUCLEOTIDE SEQUENCE [LARGE SCALE GENOMIC DNA]</scope>
    <source>
        <strain evidence="5 6">KN-1</strain>
    </source>
</reference>
<accession>A0A8D5U5T5</accession>
<keyword evidence="3 4" id="KW-0472">Membrane</keyword>
<evidence type="ECO:0000256" key="3">
    <source>
        <dbReference type="ARBA" id="ARBA00023136"/>
    </source>
</evidence>
<protein>
    <submittedName>
        <fullName evidence="5">Uncharacterized protein</fullName>
    </submittedName>
</protein>
<keyword evidence="4" id="KW-1133">Transmembrane helix</keyword>
<name>A0A8D5U5T5_9CREN</name>
<gene>
    <name evidence="5" type="ORF">KN1_09020</name>
</gene>
<feature type="transmembrane region" description="Helical" evidence="4">
    <location>
        <begin position="52"/>
        <end position="73"/>
    </location>
</feature>
<feature type="transmembrane region" description="Helical" evidence="4">
    <location>
        <begin position="12"/>
        <end position="32"/>
    </location>
</feature>
<dbReference type="RefSeq" id="WP_221289610.1">
    <property type="nucleotide sequence ID" value="NZ_AP024597.1"/>
</dbReference>
<comment type="subcellular location">
    <subcellularLocation>
        <location evidence="1">Membrane</location>
    </subcellularLocation>
</comment>
<dbReference type="Proteomes" id="UP000825123">
    <property type="component" value="Chromosome"/>
</dbReference>
<evidence type="ECO:0000313" key="5">
    <source>
        <dbReference type="EMBL" id="BCU69605.1"/>
    </source>
</evidence>
<proteinExistence type="predicted"/>
<keyword evidence="2 4" id="KW-0812">Transmembrane</keyword>
<evidence type="ECO:0000256" key="2">
    <source>
        <dbReference type="ARBA" id="ARBA00022692"/>
    </source>
</evidence>
<organism evidence="5 6">
    <name type="scientific">Stygiolobus caldivivus</name>
    <dbReference type="NCBI Taxonomy" id="2824673"/>
    <lineage>
        <taxon>Archaea</taxon>
        <taxon>Thermoproteota</taxon>
        <taxon>Thermoprotei</taxon>
        <taxon>Sulfolobales</taxon>
        <taxon>Sulfolobaceae</taxon>
        <taxon>Stygiolobus</taxon>
    </lineage>
</organism>
<dbReference type="AlphaFoldDB" id="A0A8D5U5T5"/>